<proteinExistence type="predicted"/>
<protein>
    <submittedName>
        <fullName evidence="2">Uncharacterized protein</fullName>
    </submittedName>
</protein>
<organism evidence="2 3">
    <name type="scientific">Brassica cretica</name>
    <name type="common">Mustard</name>
    <dbReference type="NCBI Taxonomy" id="69181"/>
    <lineage>
        <taxon>Eukaryota</taxon>
        <taxon>Viridiplantae</taxon>
        <taxon>Streptophyta</taxon>
        <taxon>Embryophyta</taxon>
        <taxon>Tracheophyta</taxon>
        <taxon>Spermatophyta</taxon>
        <taxon>Magnoliopsida</taxon>
        <taxon>eudicotyledons</taxon>
        <taxon>Gunneridae</taxon>
        <taxon>Pentapetalae</taxon>
        <taxon>rosids</taxon>
        <taxon>malvids</taxon>
        <taxon>Brassicales</taxon>
        <taxon>Brassicaceae</taxon>
        <taxon>Brassiceae</taxon>
        <taxon>Brassica</taxon>
    </lineage>
</organism>
<evidence type="ECO:0000256" key="1">
    <source>
        <dbReference type="SAM" id="MobiDB-lite"/>
    </source>
</evidence>
<name>A0ABQ7A881_BRACR</name>
<gene>
    <name evidence="2" type="ORF">DY000_02051849</name>
</gene>
<feature type="region of interest" description="Disordered" evidence="1">
    <location>
        <begin position="60"/>
        <end position="79"/>
    </location>
</feature>
<comment type="caution">
    <text evidence="2">The sequence shown here is derived from an EMBL/GenBank/DDBJ whole genome shotgun (WGS) entry which is preliminary data.</text>
</comment>
<dbReference type="EMBL" id="QGKV02002055">
    <property type="protein sequence ID" value="KAF3493816.1"/>
    <property type="molecule type" value="Genomic_DNA"/>
</dbReference>
<accession>A0ABQ7A881</accession>
<reference evidence="2 3" key="1">
    <citation type="journal article" date="2020" name="BMC Genomics">
        <title>Intraspecific diversification of the crop wild relative Brassica cretica Lam. using demographic model selection.</title>
        <authorList>
            <person name="Kioukis A."/>
            <person name="Michalopoulou V.A."/>
            <person name="Briers L."/>
            <person name="Pirintsos S."/>
            <person name="Studholme D.J."/>
            <person name="Pavlidis P."/>
            <person name="Sarris P.F."/>
        </authorList>
    </citation>
    <scope>NUCLEOTIDE SEQUENCE [LARGE SCALE GENOMIC DNA]</scope>
    <source>
        <strain evidence="3">cv. PFS-1207/04</strain>
    </source>
</reference>
<evidence type="ECO:0000313" key="3">
    <source>
        <dbReference type="Proteomes" id="UP000266723"/>
    </source>
</evidence>
<sequence>MSLRGDAISRWRPFEFTWLMRVCESKRTRREHIPPRRAEFMAFRNTNVSAIRGDTTKDSVVECDEDNPASSMIQARPTH</sequence>
<evidence type="ECO:0000313" key="2">
    <source>
        <dbReference type="EMBL" id="KAF3493816.1"/>
    </source>
</evidence>
<dbReference type="Proteomes" id="UP000266723">
    <property type="component" value="Unassembled WGS sequence"/>
</dbReference>
<keyword evidence="3" id="KW-1185">Reference proteome</keyword>